<dbReference type="InterPro" id="IPR050287">
    <property type="entry name" value="MTA/SAH_deaminase"/>
</dbReference>
<dbReference type="CDD" id="cd01298">
    <property type="entry name" value="ATZ_TRZ_like"/>
    <property type="match status" value="1"/>
</dbReference>
<evidence type="ECO:0000256" key="1">
    <source>
        <dbReference type="ARBA" id="ARBA00022723"/>
    </source>
</evidence>
<dbReference type="InterPro" id="IPR006680">
    <property type="entry name" value="Amidohydro-rel"/>
</dbReference>
<dbReference type="GO" id="GO:0046872">
    <property type="term" value="F:metal ion binding"/>
    <property type="evidence" value="ECO:0007669"/>
    <property type="project" value="UniProtKB-KW"/>
</dbReference>
<comment type="similarity">
    <text evidence="4">Belongs to the metallo-dependent hydrolases superfamily. MTA/SAH deaminase family.</text>
</comment>
<dbReference type="PANTHER" id="PTHR43794:SF11">
    <property type="entry name" value="AMIDOHYDROLASE-RELATED DOMAIN-CONTAINING PROTEIN"/>
    <property type="match status" value="1"/>
</dbReference>
<comment type="cofactor">
    <cofactor evidence="4">
        <name>Zn(2+)</name>
        <dbReference type="ChEBI" id="CHEBI:29105"/>
    </cofactor>
    <text evidence="4">Binds 1 zinc ion per subunit.</text>
</comment>
<dbReference type="EC" id="3.5.4.31" evidence="4"/>
<dbReference type="InterPro" id="IPR032466">
    <property type="entry name" value="Metal_Hydrolase"/>
</dbReference>
<dbReference type="EC" id="3.5.4.28" evidence="4"/>
<feature type="binding site" evidence="4">
    <location>
        <position position="182"/>
    </location>
    <ligand>
        <name>substrate</name>
    </ligand>
</feature>
<keyword evidence="2 4" id="KW-0378">Hydrolase</keyword>
<reference evidence="7" key="1">
    <citation type="submission" date="2016-11" db="EMBL/GenBank/DDBJ databases">
        <authorList>
            <person name="Varghese N."/>
            <person name="Submissions S."/>
        </authorList>
    </citation>
    <scope>NUCLEOTIDE SEQUENCE [LARGE SCALE GENOMIC DNA]</scope>
    <source>
        <strain evidence="7">DSM 15518</strain>
    </source>
</reference>
<feature type="binding site" evidence="4">
    <location>
        <position position="64"/>
    </location>
    <ligand>
        <name>Zn(2+)</name>
        <dbReference type="ChEBI" id="CHEBI:29105"/>
    </ligand>
</feature>
<dbReference type="Gene3D" id="2.30.40.10">
    <property type="entry name" value="Urease, subunit C, domain 1"/>
    <property type="match status" value="1"/>
</dbReference>
<dbReference type="STRING" id="1123349.SAMN02744037_01136"/>
<dbReference type="HAMAP" id="MF_01281">
    <property type="entry name" value="MTA_SAH_deamin"/>
    <property type="match status" value="1"/>
</dbReference>
<dbReference type="Gene3D" id="3.20.20.140">
    <property type="entry name" value="Metal-dependent hydrolases"/>
    <property type="match status" value="1"/>
</dbReference>
<feature type="binding site" evidence="4">
    <location>
        <position position="93"/>
    </location>
    <ligand>
        <name>substrate</name>
    </ligand>
</feature>
<feature type="binding site" evidence="4">
    <location>
        <position position="66"/>
    </location>
    <ligand>
        <name>Zn(2+)</name>
        <dbReference type="ChEBI" id="CHEBI:29105"/>
    </ligand>
</feature>
<dbReference type="GO" id="GO:0050270">
    <property type="term" value="F:S-adenosylhomocysteine deaminase activity"/>
    <property type="evidence" value="ECO:0007669"/>
    <property type="project" value="UniProtKB-UniRule"/>
</dbReference>
<comment type="caution">
    <text evidence="4">Lacks conserved residue(s) required for the propagation of feature annotation.</text>
</comment>
<dbReference type="InterPro" id="IPR023512">
    <property type="entry name" value="Deaminase_MtaD/DadD"/>
</dbReference>
<dbReference type="Proteomes" id="UP000242497">
    <property type="component" value="Unassembled WGS sequence"/>
</dbReference>
<evidence type="ECO:0000259" key="5">
    <source>
        <dbReference type="Pfam" id="PF01979"/>
    </source>
</evidence>
<sequence>MKILIKNIDIIRCKEEVKVEKNVFVGIENDKIKFISKNFLSDFKADYEIDGKNKLLMPGFINSHTHLPMSLLRSVGSDTSLMDWLYNHIFPKERTLTKNHIYLGSLLTLAEMIKCGTTGINDMYFMAGEVAKAAYDSGIRASIGVNIVGDEFKDNMKLEIKDIYERYNNIDNGRININLAPHAMYTCSKELLKGVLSYAKKLNVSIHTHIAETQDEYNYSMEKFGVSPVKYFDDLGYFDLKVMAAHCVHLNDEDIDIMVRKKVICSHNPTSNLKLASGISPIPKLLKKGAIVTIGTDGCASNNNVNIIEEMHIASLIHKGYNLDPTLVKSSQVLKMATTSGKYIFGINNMGDIKEGYKADLTIIDLNKPHLYPNNDTISNIVYSAQGSDVDTVIVDGKILMEKRELKTIDLEKVYYEIEKIS</sequence>
<comment type="function">
    <text evidence="4">Catalyzes the deamination of 5-methylthioadenosine and S-adenosyl-L-homocysteine into 5-methylthioinosine and S-inosyl-L-homocysteine, respectively. Is also able to deaminate adenosine.</text>
</comment>
<feature type="domain" description="Amidohydrolase-related" evidence="5">
    <location>
        <begin position="56"/>
        <end position="400"/>
    </location>
</feature>
<keyword evidence="1 4" id="KW-0479">Metal-binding</keyword>
<dbReference type="FunFam" id="3.20.20.140:FF:000014">
    <property type="entry name" value="5-methylthioadenosine/S-adenosylhomocysteine deaminase"/>
    <property type="match status" value="1"/>
</dbReference>
<evidence type="ECO:0000256" key="4">
    <source>
        <dbReference type="HAMAP-Rule" id="MF_01281"/>
    </source>
</evidence>
<dbReference type="SUPFAM" id="SSF51338">
    <property type="entry name" value="Composite domain of metallo-dependent hydrolases"/>
    <property type="match status" value="1"/>
</dbReference>
<keyword evidence="7" id="KW-1185">Reference proteome</keyword>
<dbReference type="EMBL" id="FRAE01000019">
    <property type="protein sequence ID" value="SHJ89622.1"/>
    <property type="molecule type" value="Genomic_DNA"/>
</dbReference>
<dbReference type="AlphaFoldDB" id="A0A1M6N1T1"/>
<feature type="binding site" evidence="4">
    <location>
        <position position="212"/>
    </location>
    <ligand>
        <name>substrate</name>
    </ligand>
</feature>
<name>A0A1M6N1T1_9FIRM</name>
<dbReference type="RefSeq" id="WP_072888109.1">
    <property type="nucleotide sequence ID" value="NZ_FRAE01000019.1"/>
</dbReference>
<dbReference type="InterPro" id="IPR011059">
    <property type="entry name" value="Metal-dep_hydrolase_composite"/>
</dbReference>
<evidence type="ECO:0000256" key="3">
    <source>
        <dbReference type="ARBA" id="ARBA00022833"/>
    </source>
</evidence>
<dbReference type="Pfam" id="PF01979">
    <property type="entry name" value="Amidohydro_1"/>
    <property type="match status" value="1"/>
</dbReference>
<dbReference type="OrthoDB" id="9807210at2"/>
<feature type="binding site" evidence="4">
    <location>
        <position position="297"/>
    </location>
    <ligand>
        <name>Zn(2+)</name>
        <dbReference type="ChEBI" id="CHEBI:29105"/>
    </ligand>
</feature>
<feature type="binding site" evidence="4">
    <location>
        <position position="297"/>
    </location>
    <ligand>
        <name>substrate</name>
    </ligand>
</feature>
<protein>
    <recommendedName>
        <fullName evidence="4">5-methylthioadenosine/S-adenosylhomocysteine deaminase</fullName>
        <shortName evidence="4">MTA/SAH deaminase</shortName>
        <ecNumber evidence="4">3.5.4.28</ecNumber>
        <ecNumber evidence="4">3.5.4.31</ecNumber>
    </recommendedName>
</protein>
<organism evidence="6 7">
    <name type="scientific">Tepidibacter formicigenes DSM 15518</name>
    <dbReference type="NCBI Taxonomy" id="1123349"/>
    <lineage>
        <taxon>Bacteria</taxon>
        <taxon>Bacillati</taxon>
        <taxon>Bacillota</taxon>
        <taxon>Clostridia</taxon>
        <taxon>Peptostreptococcales</taxon>
        <taxon>Peptostreptococcaceae</taxon>
        <taxon>Tepidibacter</taxon>
    </lineage>
</organism>
<dbReference type="GO" id="GO:0090614">
    <property type="term" value="F:5'-methylthioadenosine deaminase activity"/>
    <property type="evidence" value="ECO:0007669"/>
    <property type="project" value="UniProtKB-UniRule"/>
</dbReference>
<comment type="catalytic activity">
    <reaction evidence="4">
        <text>S-methyl-5'-thioadenosine + H2O + H(+) = S-methyl-5'-thioinosine + NH4(+)</text>
        <dbReference type="Rhea" id="RHEA:25025"/>
        <dbReference type="ChEBI" id="CHEBI:15377"/>
        <dbReference type="ChEBI" id="CHEBI:15378"/>
        <dbReference type="ChEBI" id="CHEBI:17509"/>
        <dbReference type="ChEBI" id="CHEBI:28938"/>
        <dbReference type="ChEBI" id="CHEBI:48595"/>
        <dbReference type="EC" id="3.5.4.31"/>
    </reaction>
</comment>
<gene>
    <name evidence="4" type="primary">mtaD</name>
    <name evidence="6" type="ORF">SAMN02744037_01136</name>
</gene>
<evidence type="ECO:0000313" key="7">
    <source>
        <dbReference type="Proteomes" id="UP000242497"/>
    </source>
</evidence>
<dbReference type="SUPFAM" id="SSF51556">
    <property type="entry name" value="Metallo-dependent hydrolases"/>
    <property type="match status" value="1"/>
</dbReference>
<comment type="catalytic activity">
    <reaction evidence="4">
        <text>S-adenosyl-L-homocysteine + H2O + H(+) = S-inosyl-L-homocysteine + NH4(+)</text>
        <dbReference type="Rhea" id="RHEA:20716"/>
        <dbReference type="ChEBI" id="CHEBI:15377"/>
        <dbReference type="ChEBI" id="CHEBI:15378"/>
        <dbReference type="ChEBI" id="CHEBI:28938"/>
        <dbReference type="ChEBI" id="CHEBI:57856"/>
        <dbReference type="ChEBI" id="CHEBI:57985"/>
        <dbReference type="EC" id="3.5.4.28"/>
    </reaction>
</comment>
<feature type="binding site" evidence="4">
    <location>
        <position position="209"/>
    </location>
    <ligand>
        <name>Zn(2+)</name>
        <dbReference type="ChEBI" id="CHEBI:29105"/>
    </ligand>
</feature>
<accession>A0A1M6N1T1</accession>
<keyword evidence="3 4" id="KW-0862">Zinc</keyword>
<proteinExistence type="inferred from homology"/>
<dbReference type="PANTHER" id="PTHR43794">
    <property type="entry name" value="AMINOHYDROLASE SSNA-RELATED"/>
    <property type="match status" value="1"/>
</dbReference>
<evidence type="ECO:0000313" key="6">
    <source>
        <dbReference type="EMBL" id="SHJ89622.1"/>
    </source>
</evidence>
<evidence type="ECO:0000256" key="2">
    <source>
        <dbReference type="ARBA" id="ARBA00022801"/>
    </source>
</evidence>